<name>A0A6H5GGK0_9HEMI</name>
<evidence type="ECO:0000313" key="1">
    <source>
        <dbReference type="EMBL" id="CAB0001171.1"/>
    </source>
</evidence>
<proteinExistence type="predicted"/>
<feature type="non-terminal residue" evidence="1">
    <location>
        <position position="191"/>
    </location>
</feature>
<sequence>MTTDGGVFSCTQGPTLFLIHGCTVITEMTEIWRKPKIEKHRERRFSEKSSRTIRSQQPSVLRKGLAARGKFEMKRNLNHPKRTVNAYLGANCFDIPQLEHPWGKTMLSRPRTLKSARKKLENTKNANISEVLFLQSLSPLFQRIRRANKMKKRFLCRSRSFRPLNWARKFLPKMVGGLLPGESGFSSQIYI</sequence>
<dbReference type="AlphaFoldDB" id="A0A6H5GGK0"/>
<dbReference type="EMBL" id="CADCXU010010432">
    <property type="protein sequence ID" value="CAB0001171.1"/>
    <property type="molecule type" value="Genomic_DNA"/>
</dbReference>
<feature type="non-terminal residue" evidence="1">
    <location>
        <position position="1"/>
    </location>
</feature>
<keyword evidence="2" id="KW-1185">Reference proteome</keyword>
<dbReference type="Proteomes" id="UP000479000">
    <property type="component" value="Unassembled WGS sequence"/>
</dbReference>
<evidence type="ECO:0000313" key="2">
    <source>
        <dbReference type="Proteomes" id="UP000479000"/>
    </source>
</evidence>
<accession>A0A6H5GGK0</accession>
<organism evidence="1 2">
    <name type="scientific">Nesidiocoris tenuis</name>
    <dbReference type="NCBI Taxonomy" id="355587"/>
    <lineage>
        <taxon>Eukaryota</taxon>
        <taxon>Metazoa</taxon>
        <taxon>Ecdysozoa</taxon>
        <taxon>Arthropoda</taxon>
        <taxon>Hexapoda</taxon>
        <taxon>Insecta</taxon>
        <taxon>Pterygota</taxon>
        <taxon>Neoptera</taxon>
        <taxon>Paraneoptera</taxon>
        <taxon>Hemiptera</taxon>
        <taxon>Heteroptera</taxon>
        <taxon>Panheteroptera</taxon>
        <taxon>Cimicomorpha</taxon>
        <taxon>Miridae</taxon>
        <taxon>Dicyphina</taxon>
        <taxon>Nesidiocoris</taxon>
    </lineage>
</organism>
<protein>
    <submittedName>
        <fullName evidence="1">Uncharacterized protein</fullName>
    </submittedName>
</protein>
<gene>
    <name evidence="1" type="ORF">NTEN_LOCUS6958</name>
</gene>
<reference evidence="1 2" key="1">
    <citation type="submission" date="2020-02" db="EMBL/GenBank/DDBJ databases">
        <authorList>
            <person name="Ferguson B K."/>
        </authorList>
    </citation>
    <scope>NUCLEOTIDE SEQUENCE [LARGE SCALE GENOMIC DNA]</scope>
</reference>